<dbReference type="AlphaFoldDB" id="E6QP94"/>
<proteinExistence type="predicted"/>
<organism evidence="1">
    <name type="scientific">mine drainage metagenome</name>
    <dbReference type="NCBI Taxonomy" id="410659"/>
    <lineage>
        <taxon>unclassified sequences</taxon>
        <taxon>metagenomes</taxon>
        <taxon>ecological metagenomes</taxon>
    </lineage>
</organism>
<accession>E6QP94</accession>
<dbReference type="InterPro" id="IPR027417">
    <property type="entry name" value="P-loop_NTPase"/>
</dbReference>
<evidence type="ECO:0000313" key="1">
    <source>
        <dbReference type="EMBL" id="CBI09065.1"/>
    </source>
</evidence>
<protein>
    <recommendedName>
        <fullName evidence="2">Terminase large subunit gp17-like C-terminal domain-containing protein</fullName>
    </recommendedName>
</protein>
<reference evidence="1" key="1">
    <citation type="submission" date="2009-10" db="EMBL/GenBank/DDBJ databases">
        <title>Diversity of trophic interactions inside an arsenic-rich microbial ecosystem.</title>
        <authorList>
            <person name="Bertin P.N."/>
            <person name="Heinrich-Salmeron A."/>
            <person name="Pelletier E."/>
            <person name="Goulhen-Chollet F."/>
            <person name="Arsene-Ploetze F."/>
            <person name="Gallien S."/>
            <person name="Calteau A."/>
            <person name="Vallenet D."/>
            <person name="Casiot C."/>
            <person name="Chane-Woon-Ming B."/>
            <person name="Giloteaux L."/>
            <person name="Barakat M."/>
            <person name="Bonnefoy V."/>
            <person name="Bruneel O."/>
            <person name="Chandler M."/>
            <person name="Cleiss J."/>
            <person name="Duran R."/>
            <person name="Elbaz-Poulichet F."/>
            <person name="Fonknechten N."/>
            <person name="Lauga B."/>
            <person name="Mornico D."/>
            <person name="Ortet P."/>
            <person name="Schaeffer C."/>
            <person name="Siguier P."/>
            <person name="Alexander Thil Smith A."/>
            <person name="Van Dorsselaer A."/>
            <person name="Weissenbach J."/>
            <person name="Medigue C."/>
            <person name="Le Paslier D."/>
        </authorList>
    </citation>
    <scope>NUCLEOTIDE SEQUENCE</scope>
</reference>
<evidence type="ECO:0008006" key="2">
    <source>
        <dbReference type="Google" id="ProtNLM"/>
    </source>
</evidence>
<dbReference type="Gene3D" id="3.40.50.300">
    <property type="entry name" value="P-loop containing nucleotide triphosphate hydrolases"/>
    <property type="match status" value="1"/>
</dbReference>
<comment type="caution">
    <text evidence="1">The sequence shown here is derived from an EMBL/GenBank/DDBJ whole genome shotgun (WGS) entry which is preliminary data.</text>
</comment>
<dbReference type="EMBL" id="CABQ01000312">
    <property type="protein sequence ID" value="CBI09065.1"/>
    <property type="molecule type" value="Genomic_DNA"/>
</dbReference>
<dbReference type="Gene3D" id="3.30.420.240">
    <property type="match status" value="1"/>
</dbReference>
<gene>
    <name evidence="1" type="ORF">CARN6_2611</name>
</gene>
<sequence length="662" mass="75746">MSSLYLPSELMTTAQYLRATFGETTPQAGDHEKWRIAEIRQFHSSPLFAISNYMRTADKSGNLLHIRPFAGQAIMDVCIESQRRRGVRQRVVGVKSRQVGWSTWTLGRMLHNSMMKNRRAMFLVPDEDVAAVMATRLGTMINSLPVFMQPMRRIQNIKHIVFANPNPKDRIERPGLGSELQITVPSPMRGIPPQFLGISEFSHMLPQAQLDVSSSIIPAIPMTEHSCIIIDTTPNGFDDFYYPTVMEAVERNPNWVRRLEYSKGTFTAQEILSGALGEPDRPDEGDWVPAFEPWRMHEEYSVRTDEDPQGELRKPRKELWAAFLADVGKNARYGGEEETDLRDRFGTSDGRLYWRRKKIDSYPMPTLDMRLATFHQEFGNTIAETFIESGKTPFDRDCLNALLRQERPPAARGCLRTEDGQIGIDTTFHSDWQEVRVYAPPEVGEQYSIGIDTNVAYENPEADATVAMVVRFRDNKVVAIYVARTSEHILRQQIFLLYRWYFNAYYAVELKGMGYQLARSLIEMGASNYYSWKRLDSEMPEPSKFPGWETSGKTRPIMDSVFTELLCKRDDGNRPIPDIIVPDQQTLREIQGLTRQPSGALKSSNGKDDCYDALCIALCIARDPYGGFHRSKDGPTDADRRDFERLFNRMNSDRNRPNLANI</sequence>
<name>E6QP94_9ZZZZ</name>